<dbReference type="NCBIfam" id="TIGR00924">
    <property type="entry name" value="yjdL_sub1_fam"/>
    <property type="match status" value="2"/>
</dbReference>
<keyword evidence="4 8" id="KW-0812">Transmembrane</keyword>
<dbReference type="SUPFAM" id="SSF103473">
    <property type="entry name" value="MFS general substrate transporter"/>
    <property type="match status" value="1"/>
</dbReference>
<feature type="transmembrane region" description="Helical" evidence="10">
    <location>
        <begin position="422"/>
        <end position="439"/>
    </location>
</feature>
<evidence type="ECO:0000256" key="4">
    <source>
        <dbReference type="ARBA" id="ARBA00022692"/>
    </source>
</evidence>
<dbReference type="Proteomes" id="UP001221411">
    <property type="component" value="Unassembled WGS sequence"/>
</dbReference>
<keyword evidence="2 8" id="KW-0813">Transport</keyword>
<comment type="similarity">
    <text evidence="8">Belongs to the major facilitator superfamily. Proton-dependent oligopeptide transporter (POT/PTR) (TC 2.A.17) family.</text>
</comment>
<dbReference type="InterPro" id="IPR050171">
    <property type="entry name" value="MFS_Transporters"/>
</dbReference>
<feature type="transmembrane region" description="Helical" evidence="10">
    <location>
        <begin position="233"/>
        <end position="254"/>
    </location>
</feature>
<dbReference type="PANTHER" id="PTHR23517">
    <property type="entry name" value="RESISTANCE PROTEIN MDTM, PUTATIVE-RELATED-RELATED"/>
    <property type="match status" value="1"/>
</dbReference>
<dbReference type="EMBL" id="JAQNDO010000001">
    <property type="protein sequence ID" value="MDC0747624.1"/>
    <property type="molecule type" value="Genomic_DNA"/>
</dbReference>
<feature type="transmembrane region" description="Helical" evidence="10">
    <location>
        <begin position="487"/>
        <end position="507"/>
    </location>
</feature>
<dbReference type="RefSeq" id="WP_271926161.1">
    <property type="nucleotide sequence ID" value="NZ_JAQNDO010000001.1"/>
</dbReference>
<keyword evidence="7 10" id="KW-0472">Membrane</keyword>
<feature type="region of interest" description="Disordered" evidence="9">
    <location>
        <begin position="1"/>
        <end position="21"/>
    </location>
</feature>
<keyword evidence="12" id="KW-1185">Reference proteome</keyword>
<dbReference type="Pfam" id="PF00854">
    <property type="entry name" value="PTR2"/>
    <property type="match status" value="2"/>
</dbReference>
<dbReference type="InterPro" id="IPR018456">
    <property type="entry name" value="PTR2_symporter_CS"/>
</dbReference>
<evidence type="ECO:0000256" key="10">
    <source>
        <dbReference type="SAM" id="Phobius"/>
    </source>
</evidence>
<evidence type="ECO:0000313" key="12">
    <source>
        <dbReference type="Proteomes" id="UP001221411"/>
    </source>
</evidence>
<evidence type="ECO:0000256" key="7">
    <source>
        <dbReference type="ARBA" id="ARBA00023136"/>
    </source>
</evidence>
<feature type="transmembrane region" description="Helical" evidence="10">
    <location>
        <begin position="172"/>
        <end position="188"/>
    </location>
</feature>
<feature type="transmembrane region" description="Helical" evidence="10">
    <location>
        <begin position="395"/>
        <end position="416"/>
    </location>
</feature>
<feature type="transmembrane region" description="Helical" evidence="10">
    <location>
        <begin position="312"/>
        <end position="329"/>
    </location>
</feature>
<evidence type="ECO:0000256" key="5">
    <source>
        <dbReference type="ARBA" id="ARBA00022856"/>
    </source>
</evidence>
<feature type="compositionally biased region" description="Polar residues" evidence="9">
    <location>
        <begin position="1"/>
        <end position="10"/>
    </location>
</feature>
<proteinExistence type="inferred from homology"/>
<feature type="transmembrane region" description="Helical" evidence="10">
    <location>
        <begin position="460"/>
        <end position="481"/>
    </location>
</feature>
<feature type="transmembrane region" description="Helical" evidence="10">
    <location>
        <begin position="145"/>
        <end position="163"/>
    </location>
</feature>
<dbReference type="InterPro" id="IPR036259">
    <property type="entry name" value="MFS_trans_sf"/>
</dbReference>
<dbReference type="InterPro" id="IPR000109">
    <property type="entry name" value="POT_fam"/>
</dbReference>
<dbReference type="PANTHER" id="PTHR23517:SF15">
    <property type="entry name" value="PROTON-DEPENDENT OLIGOPEPTIDE FAMILY TRANSPORT PROTEIN"/>
    <property type="match status" value="1"/>
</dbReference>
<dbReference type="PROSITE" id="PS01023">
    <property type="entry name" value="PTR2_2"/>
    <property type="match status" value="1"/>
</dbReference>
<keyword evidence="3" id="KW-1003">Cell membrane</keyword>
<evidence type="ECO:0000256" key="8">
    <source>
        <dbReference type="RuleBase" id="RU003755"/>
    </source>
</evidence>
<feature type="transmembrane region" description="Helical" evidence="10">
    <location>
        <begin position="260"/>
        <end position="285"/>
    </location>
</feature>
<dbReference type="CDD" id="cd17346">
    <property type="entry name" value="MFS_DtpA_like"/>
    <property type="match status" value="1"/>
</dbReference>
<sequence length="518" mass="56797">MATNVEQQPAEQPWSGPKSKKQILGHPAGLFVLFTTEMWERFSYYGMRGLLKLYLVNYLFVTYRQRFQGQAYDATGNPGDVFGWSFIRGLLPDVDPATLTQCVNEKVGLLVQGDPTKNIAPMAADMAQSVAQQTCAMQPVASAIYGWYTGLVYLTPLFGGFMADRYLGQKRSVFLGGALMALGQFVLFSAENLFFLGLLLLIIGNGFFKPNISTQVGNLYPPGDKRRDGAYTIFYMGINLGAFLTNLVCGTLAQNNGWRYGFLAAGIGMVLGLVIQFFFGPSTLAPDTLKKREGKKGEAPVVVKEENEGQRMGALVILCALNIVFWAVYEQQGNTMQTWADEKTVWPVIFGFQVPSTWFQSFNPFFIFLFAPILDRIWTAQAKAGKEMSSVTKMAVGCIILGLSFIVMVGGAQVIGGGKGSVLWPVVCTALLTIGELYLSPIGLSLVTKVSPVRFVSMMMGMWFMSSFFGNILSGYIGILYTKWSPTNFFLLLMALGVAAGLAIAAFNKPLRKAMGNH</sequence>
<protein>
    <submittedName>
        <fullName evidence="11">Peptide MFS transporter</fullName>
    </submittedName>
</protein>
<evidence type="ECO:0000256" key="1">
    <source>
        <dbReference type="ARBA" id="ARBA00004651"/>
    </source>
</evidence>
<evidence type="ECO:0000256" key="2">
    <source>
        <dbReference type="ARBA" id="ARBA00022448"/>
    </source>
</evidence>
<keyword evidence="6 10" id="KW-1133">Transmembrane helix</keyword>
<evidence type="ECO:0000256" key="9">
    <source>
        <dbReference type="SAM" id="MobiDB-lite"/>
    </source>
</evidence>
<evidence type="ECO:0000256" key="3">
    <source>
        <dbReference type="ARBA" id="ARBA00022475"/>
    </source>
</evidence>
<dbReference type="Gene3D" id="1.20.1250.20">
    <property type="entry name" value="MFS general substrate transporter like domains"/>
    <property type="match status" value="3"/>
</dbReference>
<gene>
    <name evidence="11" type="ORF">POL67_40200</name>
</gene>
<feature type="transmembrane region" description="Helical" evidence="10">
    <location>
        <begin position="349"/>
        <end position="374"/>
    </location>
</feature>
<feature type="transmembrane region" description="Helical" evidence="10">
    <location>
        <begin position="194"/>
        <end position="212"/>
    </location>
</feature>
<keyword evidence="5" id="KW-0571">Peptide transport</keyword>
<keyword evidence="5" id="KW-0653">Protein transport</keyword>
<organism evidence="11 12">
    <name type="scientific">Polyangium mundeleinium</name>
    <dbReference type="NCBI Taxonomy" id="2995306"/>
    <lineage>
        <taxon>Bacteria</taxon>
        <taxon>Pseudomonadati</taxon>
        <taxon>Myxococcota</taxon>
        <taxon>Polyangia</taxon>
        <taxon>Polyangiales</taxon>
        <taxon>Polyangiaceae</taxon>
        <taxon>Polyangium</taxon>
    </lineage>
</organism>
<reference evidence="11 12" key="1">
    <citation type="submission" date="2022-11" db="EMBL/GenBank/DDBJ databases">
        <title>Minimal conservation of predation-associated metabolite biosynthetic gene clusters underscores biosynthetic potential of Myxococcota including descriptions for ten novel species: Archangium lansinium sp. nov., Myxococcus landrumus sp. nov., Nannocystis bai.</title>
        <authorList>
            <person name="Ahearne A."/>
            <person name="Stevens C."/>
            <person name="Dowd S."/>
        </authorList>
    </citation>
    <scope>NUCLEOTIDE SEQUENCE [LARGE SCALE GENOMIC DNA]</scope>
    <source>
        <strain evidence="11 12">RJM3</strain>
    </source>
</reference>
<evidence type="ECO:0000313" key="11">
    <source>
        <dbReference type="EMBL" id="MDC0747624.1"/>
    </source>
</evidence>
<dbReference type="InterPro" id="IPR005279">
    <property type="entry name" value="Dipep/tripep_permease"/>
</dbReference>
<name>A0ABT5F1Z7_9BACT</name>
<comment type="subcellular location">
    <subcellularLocation>
        <location evidence="1">Cell membrane</location>
        <topology evidence="1">Multi-pass membrane protein</topology>
    </subcellularLocation>
    <subcellularLocation>
        <location evidence="8">Membrane</location>
        <topology evidence="8">Multi-pass membrane protein</topology>
    </subcellularLocation>
</comment>
<accession>A0ABT5F1Z7</accession>
<evidence type="ECO:0000256" key="6">
    <source>
        <dbReference type="ARBA" id="ARBA00022989"/>
    </source>
</evidence>
<comment type="caution">
    <text evidence="11">The sequence shown here is derived from an EMBL/GenBank/DDBJ whole genome shotgun (WGS) entry which is preliminary data.</text>
</comment>